<dbReference type="GeneID" id="19979768"/>
<feature type="region of interest" description="Disordered" evidence="1">
    <location>
        <begin position="1"/>
        <end position="38"/>
    </location>
</feature>
<organism evidence="2 3">
    <name type="scientific">Cladophialophora carrionii CBS 160.54</name>
    <dbReference type="NCBI Taxonomy" id="1279043"/>
    <lineage>
        <taxon>Eukaryota</taxon>
        <taxon>Fungi</taxon>
        <taxon>Dikarya</taxon>
        <taxon>Ascomycota</taxon>
        <taxon>Pezizomycotina</taxon>
        <taxon>Eurotiomycetes</taxon>
        <taxon>Chaetothyriomycetidae</taxon>
        <taxon>Chaetothyriales</taxon>
        <taxon>Herpotrichiellaceae</taxon>
        <taxon>Cladophialophora</taxon>
    </lineage>
</organism>
<reference evidence="2 3" key="1">
    <citation type="submission" date="2013-03" db="EMBL/GenBank/DDBJ databases">
        <title>The Genome Sequence of Cladophialophora carrionii CBS 160.54.</title>
        <authorList>
            <consortium name="The Broad Institute Genomics Platform"/>
            <person name="Cuomo C."/>
            <person name="de Hoog S."/>
            <person name="Gorbushina A."/>
            <person name="Walker B."/>
            <person name="Young S.K."/>
            <person name="Zeng Q."/>
            <person name="Gargeya S."/>
            <person name="Fitzgerald M."/>
            <person name="Haas B."/>
            <person name="Abouelleil A."/>
            <person name="Allen A.W."/>
            <person name="Alvarado L."/>
            <person name="Arachchi H.M."/>
            <person name="Berlin A.M."/>
            <person name="Chapman S.B."/>
            <person name="Gainer-Dewar J."/>
            <person name="Goldberg J."/>
            <person name="Griggs A."/>
            <person name="Gujja S."/>
            <person name="Hansen M."/>
            <person name="Howarth C."/>
            <person name="Imamovic A."/>
            <person name="Ireland A."/>
            <person name="Larimer J."/>
            <person name="McCowan C."/>
            <person name="Murphy C."/>
            <person name="Pearson M."/>
            <person name="Poon T.W."/>
            <person name="Priest M."/>
            <person name="Roberts A."/>
            <person name="Saif S."/>
            <person name="Shea T."/>
            <person name="Sisk P."/>
            <person name="Sykes S."/>
            <person name="Wortman J."/>
            <person name="Nusbaum C."/>
            <person name="Birren B."/>
        </authorList>
    </citation>
    <scope>NUCLEOTIDE SEQUENCE [LARGE SCALE GENOMIC DNA]</scope>
    <source>
        <strain evidence="2 3">CBS 160.54</strain>
    </source>
</reference>
<name>V9DR72_9EURO</name>
<evidence type="ECO:0000313" key="2">
    <source>
        <dbReference type="EMBL" id="ETI28823.1"/>
    </source>
</evidence>
<dbReference type="EMBL" id="KB822697">
    <property type="protein sequence ID" value="ETI28823.1"/>
    <property type="molecule type" value="Genomic_DNA"/>
</dbReference>
<dbReference type="RefSeq" id="XP_008722897.1">
    <property type="nucleotide sequence ID" value="XM_008724675.1"/>
</dbReference>
<proteinExistence type="predicted"/>
<protein>
    <submittedName>
        <fullName evidence="2">Uncharacterized protein</fullName>
    </submittedName>
</protein>
<dbReference type="VEuPathDB" id="FungiDB:G647_01275"/>
<gene>
    <name evidence="2" type="ORF">G647_01275</name>
</gene>
<dbReference type="Proteomes" id="UP000030678">
    <property type="component" value="Unassembled WGS sequence"/>
</dbReference>
<dbReference type="AlphaFoldDB" id="V9DR72"/>
<evidence type="ECO:0000313" key="3">
    <source>
        <dbReference type="Proteomes" id="UP000030678"/>
    </source>
</evidence>
<evidence type="ECO:0000256" key="1">
    <source>
        <dbReference type="SAM" id="MobiDB-lite"/>
    </source>
</evidence>
<accession>V9DR72</accession>
<feature type="compositionally biased region" description="Basic and acidic residues" evidence="1">
    <location>
        <begin position="17"/>
        <end position="38"/>
    </location>
</feature>
<dbReference type="HOGENOM" id="CLU_2867486_0_0_1"/>
<sequence length="65" mass="7606">MPAQYHSSSGSSSAGERIYHDSRRERPERKEPRKPIKREVIVIHHNTVTRDEPLRSAGMSHNRWT</sequence>